<dbReference type="InterPro" id="IPR001478">
    <property type="entry name" value="PDZ"/>
</dbReference>
<name>A0A3M6U8J8_POCDA</name>
<evidence type="ECO:0000259" key="6">
    <source>
        <dbReference type="PROSITE" id="PS50106"/>
    </source>
</evidence>
<dbReference type="InterPro" id="IPR036034">
    <property type="entry name" value="PDZ_sf"/>
</dbReference>
<feature type="transmembrane region" description="Helical" evidence="5">
    <location>
        <begin position="480"/>
        <end position="501"/>
    </location>
</feature>
<feature type="transmembrane region" description="Helical" evidence="5">
    <location>
        <begin position="184"/>
        <end position="204"/>
    </location>
</feature>
<evidence type="ECO:0000256" key="2">
    <source>
        <dbReference type="ARBA" id="ARBA00022692"/>
    </source>
</evidence>
<dbReference type="EMBL" id="RCHS01002011">
    <property type="protein sequence ID" value="RMX50012.1"/>
    <property type="molecule type" value="Genomic_DNA"/>
</dbReference>
<evidence type="ECO:0000256" key="1">
    <source>
        <dbReference type="ARBA" id="ARBA00004141"/>
    </source>
</evidence>
<dbReference type="AlphaFoldDB" id="A0A3M6U8J8"/>
<gene>
    <name evidence="7" type="ORF">pdam_00002925</name>
</gene>
<feature type="transmembrane region" description="Helical" evidence="5">
    <location>
        <begin position="237"/>
        <end position="254"/>
    </location>
</feature>
<protein>
    <recommendedName>
        <fullName evidence="6">PDZ domain-containing protein</fullName>
    </recommendedName>
</protein>
<evidence type="ECO:0000313" key="8">
    <source>
        <dbReference type="Proteomes" id="UP000275408"/>
    </source>
</evidence>
<keyword evidence="8" id="KW-1185">Reference proteome</keyword>
<dbReference type="GO" id="GO:0004346">
    <property type="term" value="F:glucose-6-phosphatase activity"/>
    <property type="evidence" value="ECO:0007669"/>
    <property type="project" value="TreeGrafter"/>
</dbReference>
<keyword evidence="4 5" id="KW-0472">Membrane</keyword>
<feature type="transmembrane region" description="Helical" evidence="5">
    <location>
        <begin position="266"/>
        <end position="285"/>
    </location>
</feature>
<evidence type="ECO:0000256" key="5">
    <source>
        <dbReference type="SAM" id="Phobius"/>
    </source>
</evidence>
<dbReference type="PANTHER" id="PTHR12591:SF0">
    <property type="entry name" value="FI19814P1"/>
    <property type="match status" value="1"/>
</dbReference>
<feature type="transmembrane region" description="Helical" evidence="5">
    <location>
        <begin position="53"/>
        <end position="75"/>
    </location>
</feature>
<keyword evidence="2 5" id="KW-0812">Transmembrane</keyword>
<dbReference type="PROSITE" id="PS50106">
    <property type="entry name" value="PDZ"/>
    <property type="match status" value="1"/>
</dbReference>
<sequence length="505" mass="56088">MDVVNDSGINFIIYLQNSCADWQKEMLFLSKVGDPRNSFLIYFPVAFHLNHKLGVSVLWTAVLSEWLNLILKWILRGDRPYWWVHESEQWRNVTLQQFELTCETGPGKVTIWSCYGHLSCAMHISIACDELTQGNNLTSNTSVVEIFYNHDSLEFVFNCCLSCVSLKNILSNTFSSSSGTGHTFSLALVAITLVSHVILSFLVYDPSISVMKAKKWCIKASYIHLDTTPFYALVRDSGATLGLGIAFTVIRLILKTRENNWRGFQTTLLTGSLKIPLSLFVLQLLEVISLPKSHPTLFYSAGFIRYSLISVVVILIVPSIVYTDGDEQKELWDELSKGVESSRLVVVHLTKGDEGFGFNIRGGVDHPHVGCDPGIFITTVRADSVAGRDGRLEPGDRILALNATNLERVTHDEAVNEFHKAEETVSLLVEKNAEAYLLSNEVPSSPEVTVTDGPVTLEPDQEEPPNAVISTLKHFYNSNVGALSIGLAIGSLAVYVALRIYKVNK</sequence>
<comment type="subcellular location">
    <subcellularLocation>
        <location evidence="1">Membrane</location>
        <topology evidence="1">Multi-pass membrane protein</topology>
    </subcellularLocation>
</comment>
<dbReference type="Gene3D" id="2.30.42.10">
    <property type="match status" value="1"/>
</dbReference>
<feature type="domain" description="PDZ" evidence="6">
    <location>
        <begin position="346"/>
        <end position="433"/>
    </location>
</feature>
<keyword evidence="3 5" id="KW-1133">Transmembrane helix</keyword>
<accession>A0A3M6U8J8</accession>
<dbReference type="STRING" id="46731.A0A3M6U8J8"/>
<dbReference type="PANTHER" id="PTHR12591">
    <property type="entry name" value="GLUCOSE-6-PHOSPHATASE"/>
    <property type="match status" value="1"/>
</dbReference>
<dbReference type="SUPFAM" id="SSF50156">
    <property type="entry name" value="PDZ domain-like"/>
    <property type="match status" value="1"/>
</dbReference>
<dbReference type="SMART" id="SM00228">
    <property type="entry name" value="PDZ"/>
    <property type="match status" value="1"/>
</dbReference>
<organism evidence="7 8">
    <name type="scientific">Pocillopora damicornis</name>
    <name type="common">Cauliflower coral</name>
    <name type="synonym">Millepora damicornis</name>
    <dbReference type="NCBI Taxonomy" id="46731"/>
    <lineage>
        <taxon>Eukaryota</taxon>
        <taxon>Metazoa</taxon>
        <taxon>Cnidaria</taxon>
        <taxon>Anthozoa</taxon>
        <taxon>Hexacorallia</taxon>
        <taxon>Scleractinia</taxon>
        <taxon>Astrocoeniina</taxon>
        <taxon>Pocilloporidae</taxon>
        <taxon>Pocillopora</taxon>
    </lineage>
</organism>
<dbReference type="GO" id="GO:0006094">
    <property type="term" value="P:gluconeogenesis"/>
    <property type="evidence" value="ECO:0007669"/>
    <property type="project" value="TreeGrafter"/>
</dbReference>
<comment type="caution">
    <text evidence="7">The sequence shown here is derived from an EMBL/GenBank/DDBJ whole genome shotgun (WGS) entry which is preliminary data.</text>
</comment>
<proteinExistence type="predicted"/>
<reference evidence="7 8" key="1">
    <citation type="journal article" date="2018" name="Sci. Rep.">
        <title>Comparative analysis of the Pocillopora damicornis genome highlights role of immune system in coral evolution.</title>
        <authorList>
            <person name="Cunning R."/>
            <person name="Bay R.A."/>
            <person name="Gillette P."/>
            <person name="Baker A.C."/>
            <person name="Traylor-Knowles N."/>
        </authorList>
    </citation>
    <scope>NUCLEOTIDE SEQUENCE [LARGE SCALE GENOMIC DNA]</scope>
    <source>
        <strain evidence="7">RSMAS</strain>
        <tissue evidence="7">Whole animal</tissue>
    </source>
</reference>
<feature type="transmembrane region" description="Helical" evidence="5">
    <location>
        <begin position="297"/>
        <end position="322"/>
    </location>
</feature>
<dbReference type="Proteomes" id="UP000275408">
    <property type="component" value="Unassembled WGS sequence"/>
</dbReference>
<dbReference type="GO" id="GO:0051156">
    <property type="term" value="P:glucose 6-phosphate metabolic process"/>
    <property type="evidence" value="ECO:0007669"/>
    <property type="project" value="TreeGrafter"/>
</dbReference>
<dbReference type="Pfam" id="PF00595">
    <property type="entry name" value="PDZ"/>
    <property type="match status" value="1"/>
</dbReference>
<dbReference type="OrthoDB" id="123971at2759"/>
<evidence type="ECO:0000256" key="3">
    <source>
        <dbReference type="ARBA" id="ARBA00022989"/>
    </source>
</evidence>
<dbReference type="GO" id="GO:0016020">
    <property type="term" value="C:membrane"/>
    <property type="evidence" value="ECO:0007669"/>
    <property type="project" value="UniProtKB-SubCell"/>
</dbReference>
<evidence type="ECO:0000256" key="4">
    <source>
        <dbReference type="ARBA" id="ARBA00023136"/>
    </source>
</evidence>
<evidence type="ECO:0000313" key="7">
    <source>
        <dbReference type="EMBL" id="RMX50012.1"/>
    </source>
</evidence>